<dbReference type="AlphaFoldDB" id="A0A080WMC7"/>
<accession>A0A080WMC7</accession>
<dbReference type="GeneID" id="71777539"/>
<reference evidence="3" key="1">
    <citation type="journal article" date="2012" name="MBio">
        <title>Comparative genome analysis of Trichophyton rubrum and related dermatophytes reveals candidate genes involved in infection.</title>
        <authorList>
            <person name="Martinez D.A."/>
            <person name="Oliver B.G."/>
            <person name="Graeser Y."/>
            <person name="Goldberg J.M."/>
            <person name="Li W."/>
            <person name="Martinez-Rossi N.M."/>
            <person name="Monod M."/>
            <person name="Shelest E."/>
            <person name="Barton R.C."/>
            <person name="Birch E."/>
            <person name="Brakhage A.A."/>
            <person name="Chen Z."/>
            <person name="Gurr S.J."/>
            <person name="Heiman D."/>
            <person name="Heitman J."/>
            <person name="Kosti I."/>
            <person name="Rossi A."/>
            <person name="Saif S."/>
            <person name="Samalova M."/>
            <person name="Saunders C.W."/>
            <person name="Shea T."/>
            <person name="Summerbell R.C."/>
            <person name="Xu J."/>
            <person name="Young S."/>
            <person name="Zeng Q."/>
            <person name="Birren B.W."/>
            <person name="Cuomo C.A."/>
            <person name="White T.C."/>
        </authorList>
    </citation>
    <scope>NUCLEOTIDE SEQUENCE [LARGE SCALE GENOMIC DNA]</scope>
    <source>
        <strain evidence="3">ATCC MYA-4607 / CBS 118892</strain>
    </source>
</reference>
<name>A0A080WMC7_TRIRC</name>
<dbReference type="InParanoid" id="A0A080WMC7"/>
<dbReference type="Proteomes" id="UP000008864">
    <property type="component" value="Unassembled WGS sequence"/>
</dbReference>
<dbReference type="VEuPathDB" id="FungiDB:TERG_12313"/>
<dbReference type="HOGENOM" id="CLU_2656223_0_0_1"/>
<gene>
    <name evidence="2" type="ORF">TERG_12313</name>
</gene>
<evidence type="ECO:0000313" key="2">
    <source>
        <dbReference type="EMBL" id="KFL62012.1"/>
    </source>
</evidence>
<keyword evidence="3" id="KW-1185">Reference proteome</keyword>
<sequence length="76" mass="7970">MGPGTVLESATYGDPSNWADDGDIAQSPQIGDLTTWANTDDAGIVPISNTQTTDILVFPPYGHPLSWGGMVDEGSF</sequence>
<evidence type="ECO:0000256" key="1">
    <source>
        <dbReference type="SAM" id="MobiDB-lite"/>
    </source>
</evidence>
<feature type="region of interest" description="Disordered" evidence="1">
    <location>
        <begin position="1"/>
        <end position="26"/>
    </location>
</feature>
<proteinExistence type="predicted"/>
<dbReference type="RefSeq" id="XP_047606648.1">
    <property type="nucleotide sequence ID" value="XM_047751288.1"/>
</dbReference>
<protein>
    <submittedName>
        <fullName evidence="2">Uncharacterized protein</fullName>
    </submittedName>
</protein>
<dbReference type="EMBL" id="GG700653">
    <property type="protein sequence ID" value="KFL62012.1"/>
    <property type="molecule type" value="Genomic_DNA"/>
</dbReference>
<evidence type="ECO:0000313" key="3">
    <source>
        <dbReference type="Proteomes" id="UP000008864"/>
    </source>
</evidence>
<organism evidence="2 3">
    <name type="scientific">Trichophyton rubrum (strain ATCC MYA-4607 / CBS 118892)</name>
    <name type="common">Athlete's foot fungus</name>
    <dbReference type="NCBI Taxonomy" id="559305"/>
    <lineage>
        <taxon>Eukaryota</taxon>
        <taxon>Fungi</taxon>
        <taxon>Dikarya</taxon>
        <taxon>Ascomycota</taxon>
        <taxon>Pezizomycotina</taxon>
        <taxon>Eurotiomycetes</taxon>
        <taxon>Eurotiomycetidae</taxon>
        <taxon>Onygenales</taxon>
        <taxon>Arthrodermataceae</taxon>
        <taxon>Trichophyton</taxon>
    </lineage>
</organism>